<keyword evidence="2" id="KW-1185">Reference proteome</keyword>
<evidence type="ECO:0000313" key="1">
    <source>
        <dbReference type="EMBL" id="ETO08710.1"/>
    </source>
</evidence>
<reference evidence="1 2" key="1">
    <citation type="journal article" date="2013" name="Curr. Biol.">
        <title>The Genome of the Foraminiferan Reticulomyxa filosa.</title>
        <authorList>
            <person name="Glockner G."/>
            <person name="Hulsmann N."/>
            <person name="Schleicher M."/>
            <person name="Noegel A.A."/>
            <person name="Eichinger L."/>
            <person name="Gallinger C."/>
            <person name="Pawlowski J."/>
            <person name="Sierra R."/>
            <person name="Euteneuer U."/>
            <person name="Pillet L."/>
            <person name="Moustafa A."/>
            <person name="Platzer M."/>
            <person name="Groth M."/>
            <person name="Szafranski K."/>
            <person name="Schliwa M."/>
        </authorList>
    </citation>
    <scope>NUCLEOTIDE SEQUENCE [LARGE SCALE GENOMIC DNA]</scope>
</reference>
<feature type="non-terminal residue" evidence="1">
    <location>
        <position position="174"/>
    </location>
</feature>
<evidence type="ECO:0000313" key="2">
    <source>
        <dbReference type="Proteomes" id="UP000023152"/>
    </source>
</evidence>
<accession>X6M6Q9</accession>
<protein>
    <submittedName>
        <fullName evidence="1">Uncharacterized protein</fullName>
    </submittedName>
</protein>
<dbReference type="EMBL" id="ASPP01024775">
    <property type="protein sequence ID" value="ETO08710.1"/>
    <property type="molecule type" value="Genomic_DNA"/>
</dbReference>
<sequence>MCAFAIYLERYIARIYETTLVQMPKSIEKLFQYCECHQLIHHAPTDTFILILASTLENMTSYITCLNEIYDKTNTPPASRHYGKVCLQFRVDLQIRPLAITSLLIGGFIVDDDNYRILCYDETRQTLILENKTMIVEENFTRGMKNNVHYFVDAPNNYIKEIKALRFQDCVRNW</sequence>
<proteinExistence type="predicted"/>
<comment type="caution">
    <text evidence="1">The sequence shown here is derived from an EMBL/GenBank/DDBJ whole genome shotgun (WGS) entry which is preliminary data.</text>
</comment>
<organism evidence="1 2">
    <name type="scientific">Reticulomyxa filosa</name>
    <dbReference type="NCBI Taxonomy" id="46433"/>
    <lineage>
        <taxon>Eukaryota</taxon>
        <taxon>Sar</taxon>
        <taxon>Rhizaria</taxon>
        <taxon>Retaria</taxon>
        <taxon>Foraminifera</taxon>
        <taxon>Monothalamids</taxon>
        <taxon>Reticulomyxidae</taxon>
        <taxon>Reticulomyxa</taxon>
    </lineage>
</organism>
<name>X6M6Q9_RETFI</name>
<gene>
    <name evidence="1" type="ORF">RFI_28681</name>
</gene>
<dbReference type="AlphaFoldDB" id="X6M6Q9"/>
<dbReference type="Proteomes" id="UP000023152">
    <property type="component" value="Unassembled WGS sequence"/>
</dbReference>